<evidence type="ECO:0000313" key="3">
    <source>
        <dbReference type="Proteomes" id="UP001599756"/>
    </source>
</evidence>
<protein>
    <submittedName>
        <fullName evidence="2">Uncharacterized protein</fullName>
    </submittedName>
</protein>
<gene>
    <name evidence="2" type="ORF">ACFW88_12295</name>
</gene>
<reference evidence="2 3" key="1">
    <citation type="submission" date="2024-09" db="EMBL/GenBank/DDBJ databases">
        <title>The Natural Products Discovery Center: Release of the First 8490 Sequenced Strains for Exploring Actinobacteria Biosynthetic Diversity.</title>
        <authorList>
            <person name="Kalkreuter E."/>
            <person name="Kautsar S.A."/>
            <person name="Yang D."/>
            <person name="Bader C.D."/>
            <person name="Teijaro C.N."/>
            <person name="Fluegel L."/>
            <person name="Davis C.M."/>
            <person name="Simpson J.R."/>
            <person name="Lauterbach L."/>
            <person name="Steele A.D."/>
            <person name="Gui C."/>
            <person name="Meng S."/>
            <person name="Li G."/>
            <person name="Viehrig K."/>
            <person name="Ye F."/>
            <person name="Su P."/>
            <person name="Kiefer A.F."/>
            <person name="Nichols A."/>
            <person name="Cepeda A.J."/>
            <person name="Yan W."/>
            <person name="Fan B."/>
            <person name="Jiang Y."/>
            <person name="Adhikari A."/>
            <person name="Zheng C.-J."/>
            <person name="Schuster L."/>
            <person name="Cowan T.M."/>
            <person name="Smanski M.J."/>
            <person name="Chevrette M.G."/>
            <person name="De Carvalho L.P.S."/>
            <person name="Shen B."/>
        </authorList>
    </citation>
    <scope>NUCLEOTIDE SEQUENCE [LARGE SCALE GENOMIC DNA]</scope>
    <source>
        <strain evidence="2 3">NPDC059500</strain>
    </source>
</reference>
<dbReference type="SUPFAM" id="SSF69318">
    <property type="entry name" value="Integrin alpha N-terminal domain"/>
    <property type="match status" value="1"/>
</dbReference>
<sequence>MSQSRGAGAPGAQVFSQDTSGVGGWTEKDDKFGSAVVLRDLSGWGRADLAIGAEGENSYDGTVLQLDTGSSGVDTGKGVYYGPGTLGTPAAARLGQSLTP</sequence>
<dbReference type="EMBL" id="JBHYTS010000015">
    <property type="protein sequence ID" value="MFE1751303.1"/>
    <property type="molecule type" value="Genomic_DNA"/>
</dbReference>
<evidence type="ECO:0000256" key="1">
    <source>
        <dbReference type="SAM" id="MobiDB-lite"/>
    </source>
</evidence>
<feature type="region of interest" description="Disordered" evidence="1">
    <location>
        <begin position="1"/>
        <end position="26"/>
    </location>
</feature>
<dbReference type="Gene3D" id="2.130.10.130">
    <property type="entry name" value="Integrin alpha, N-terminal"/>
    <property type="match status" value="1"/>
</dbReference>
<organism evidence="2 3">
    <name type="scientific">Streptomyces anandii</name>
    <dbReference type="NCBI Taxonomy" id="285454"/>
    <lineage>
        <taxon>Bacteria</taxon>
        <taxon>Bacillati</taxon>
        <taxon>Actinomycetota</taxon>
        <taxon>Actinomycetes</taxon>
        <taxon>Kitasatosporales</taxon>
        <taxon>Streptomycetaceae</taxon>
        <taxon>Streptomyces</taxon>
    </lineage>
</organism>
<dbReference type="InterPro" id="IPR028994">
    <property type="entry name" value="Integrin_alpha_N"/>
</dbReference>
<keyword evidence="3" id="KW-1185">Reference proteome</keyword>
<comment type="caution">
    <text evidence="2">The sequence shown here is derived from an EMBL/GenBank/DDBJ whole genome shotgun (WGS) entry which is preliminary data.</text>
</comment>
<evidence type="ECO:0000313" key="2">
    <source>
        <dbReference type="EMBL" id="MFE1751303.1"/>
    </source>
</evidence>
<dbReference type="RefSeq" id="WP_381804410.1">
    <property type="nucleotide sequence ID" value="NZ_JBHYTS010000015.1"/>
</dbReference>
<proteinExistence type="predicted"/>
<accession>A0ABW6H3W3</accession>
<dbReference type="Proteomes" id="UP001599756">
    <property type="component" value="Unassembled WGS sequence"/>
</dbReference>
<name>A0ABW6H3W3_9ACTN</name>